<dbReference type="Pfam" id="PF04185">
    <property type="entry name" value="Phosphoesterase"/>
    <property type="match status" value="1"/>
</dbReference>
<keyword evidence="3" id="KW-1185">Reference proteome</keyword>
<keyword evidence="1" id="KW-0378">Hydrolase</keyword>
<reference evidence="3" key="1">
    <citation type="journal article" date="2019" name="Int. J. Syst. Evol. Microbiol.">
        <title>The Global Catalogue of Microorganisms (GCM) 10K type strain sequencing project: providing services to taxonomists for standard genome sequencing and annotation.</title>
        <authorList>
            <consortium name="The Broad Institute Genomics Platform"/>
            <consortium name="The Broad Institute Genome Sequencing Center for Infectious Disease"/>
            <person name="Wu L."/>
            <person name="Ma J."/>
        </authorList>
    </citation>
    <scope>NUCLEOTIDE SEQUENCE [LARGE SCALE GENOMIC DNA]</scope>
    <source>
        <strain evidence="3">JCM 17066</strain>
    </source>
</reference>
<dbReference type="RefSeq" id="WP_378996485.1">
    <property type="nucleotide sequence ID" value="NZ_JBHSMT010000012.1"/>
</dbReference>
<proteinExistence type="predicted"/>
<dbReference type="PANTHER" id="PTHR31956:SF1">
    <property type="entry name" value="NON-SPECIFIC PHOSPHOLIPASE C1"/>
    <property type="match status" value="1"/>
</dbReference>
<evidence type="ECO:0000313" key="3">
    <source>
        <dbReference type="Proteomes" id="UP001596045"/>
    </source>
</evidence>
<dbReference type="PANTHER" id="PTHR31956">
    <property type="entry name" value="NON-SPECIFIC PHOSPHOLIPASE C4-RELATED"/>
    <property type="match status" value="1"/>
</dbReference>
<gene>
    <name evidence="2" type="ORF">ACFPM8_07160</name>
</gene>
<protein>
    <submittedName>
        <fullName evidence="2">Alkaline phosphatase family protein</fullName>
    </submittedName>
</protein>
<organism evidence="2 3">
    <name type="scientific">Paraherbaspirillum soli</name>
    <dbReference type="NCBI Taxonomy" id="631222"/>
    <lineage>
        <taxon>Bacteria</taxon>
        <taxon>Pseudomonadati</taxon>
        <taxon>Pseudomonadota</taxon>
        <taxon>Betaproteobacteria</taxon>
        <taxon>Burkholderiales</taxon>
        <taxon>Oxalobacteraceae</taxon>
        <taxon>Paraherbaspirillum</taxon>
    </lineage>
</organism>
<accession>A0ABW0M6Q0</accession>
<sequence length="462" mass="50939">MSSLDKINHFVVLMLENKSFDNLLGSPDWKGSKINGLTGAETNPDKTGDFVRVWNSPIGPNDAWLPTPDPGELFTDINEQIGVNSAVPPMSGFVSNYLRQGGVAKNIMHYFTEQQVPALTALARSYAICDEWFASAPCQTWPNRFFVHTGTAGGYENNSPLHFPYLMRTIFNALEGVAPNGWEIYFGDFPHALTLSRLWDHLDHFRPFQDFLDDAKHGHLPSYSFIEPRYFADLDWPNDMHPPHNLNYGDQLVATVYNALRNSPNWESTMLVVTFDEHGGCYDHVLPPKALPPTAPGPGQKFAFDRYGVRVPAVVVSPLIRPGTVLRSTTAHPYDHTSIISTLRKRFGITQSLTDRDAHAPDLEQVLNLDLPSNDARDVVQALPPPASDNAVALNQARLAPLNGMQQSLHAAAAHLVPLIHGVSVANHITTLSNGFAPMIPPAASPTEALPFIRNILGKLLP</sequence>
<dbReference type="EMBL" id="JBHSMT010000012">
    <property type="protein sequence ID" value="MFC5473735.1"/>
    <property type="molecule type" value="Genomic_DNA"/>
</dbReference>
<dbReference type="Proteomes" id="UP001596045">
    <property type="component" value="Unassembled WGS sequence"/>
</dbReference>
<dbReference type="InterPro" id="IPR017850">
    <property type="entry name" value="Alkaline_phosphatase_core_sf"/>
</dbReference>
<evidence type="ECO:0000256" key="1">
    <source>
        <dbReference type="ARBA" id="ARBA00022801"/>
    </source>
</evidence>
<dbReference type="InterPro" id="IPR007312">
    <property type="entry name" value="Phosphoesterase"/>
</dbReference>
<dbReference type="Gene3D" id="3.40.720.10">
    <property type="entry name" value="Alkaline Phosphatase, subunit A"/>
    <property type="match status" value="2"/>
</dbReference>
<comment type="caution">
    <text evidence="2">The sequence shown here is derived from an EMBL/GenBank/DDBJ whole genome shotgun (WGS) entry which is preliminary data.</text>
</comment>
<dbReference type="SUPFAM" id="SSF53649">
    <property type="entry name" value="Alkaline phosphatase-like"/>
    <property type="match status" value="1"/>
</dbReference>
<evidence type="ECO:0000313" key="2">
    <source>
        <dbReference type="EMBL" id="MFC5473735.1"/>
    </source>
</evidence>
<name>A0ABW0M6Q0_9BURK</name>